<keyword evidence="1" id="KW-0472">Membrane</keyword>
<protein>
    <submittedName>
        <fullName evidence="2">Uncharacterized protein</fullName>
    </submittedName>
</protein>
<accession>A0AAN7BEI3</accession>
<proteinExistence type="predicted"/>
<name>A0AAN7BEI3_9PEZI</name>
<sequence>MHSVTVPNEYFPCLHDDIHPRHIPAPSALGTPSKRKRIANSHAAAFMVSLICLALGVLTIHPKIGWAWNLGFKYQIVAIGLLLSMMGKCTDHVFSFVFLLVEARFGQSHLQNFEAILTSSPLGSKVSWIWRLVLSLMVVLPLSLSVGYKQFIGGTAESNFNSSKTGSYGVDFPHIGPWEPPVDSLYLLLTALAPFQATTNKGKGPYPQPHEFPVAYGYNILLLSDYSAAVLDIPSNEYISDLQAQLNSPEEALTIKADVDGYLSSFDASFTTKMATDDALWSSTMRKGYGLGTIELYRGQGGRLGVTNFGGDENNQMLIGLYYNSSVFGDMHFYSNASDPEALRFRSRAQMYLIRRARCRGEWRLNLTGIFLEHGSCDPSKEIDLNILRVANMMPFPYDVLPPLLQIFSRQVRSTEGGPDPAWLQATYSVCAAVVYWARGLYMFHEPQTRPFEPYESKSENLTLTRHTLKAEPALYIILALHPFLVAVGLMIVLWLHGCMGVPIGKGFSFVSILSGVDAKDLHLIQGAGLSGKLR</sequence>
<keyword evidence="3" id="KW-1185">Reference proteome</keyword>
<evidence type="ECO:0000256" key="1">
    <source>
        <dbReference type="SAM" id="Phobius"/>
    </source>
</evidence>
<organism evidence="2 3">
    <name type="scientific">Podospora fimiseda</name>
    <dbReference type="NCBI Taxonomy" id="252190"/>
    <lineage>
        <taxon>Eukaryota</taxon>
        <taxon>Fungi</taxon>
        <taxon>Dikarya</taxon>
        <taxon>Ascomycota</taxon>
        <taxon>Pezizomycotina</taxon>
        <taxon>Sordariomycetes</taxon>
        <taxon>Sordariomycetidae</taxon>
        <taxon>Sordariales</taxon>
        <taxon>Podosporaceae</taxon>
        <taxon>Podospora</taxon>
    </lineage>
</organism>
<evidence type="ECO:0000313" key="2">
    <source>
        <dbReference type="EMBL" id="KAK4220854.1"/>
    </source>
</evidence>
<dbReference type="Proteomes" id="UP001301958">
    <property type="component" value="Unassembled WGS sequence"/>
</dbReference>
<reference evidence="2" key="1">
    <citation type="journal article" date="2023" name="Mol. Phylogenet. Evol.">
        <title>Genome-scale phylogeny and comparative genomics of the fungal order Sordariales.</title>
        <authorList>
            <person name="Hensen N."/>
            <person name="Bonometti L."/>
            <person name="Westerberg I."/>
            <person name="Brannstrom I.O."/>
            <person name="Guillou S."/>
            <person name="Cros-Aarteil S."/>
            <person name="Calhoun S."/>
            <person name="Haridas S."/>
            <person name="Kuo A."/>
            <person name="Mondo S."/>
            <person name="Pangilinan J."/>
            <person name="Riley R."/>
            <person name="LaButti K."/>
            <person name="Andreopoulos B."/>
            <person name="Lipzen A."/>
            <person name="Chen C."/>
            <person name="Yan M."/>
            <person name="Daum C."/>
            <person name="Ng V."/>
            <person name="Clum A."/>
            <person name="Steindorff A."/>
            <person name="Ohm R.A."/>
            <person name="Martin F."/>
            <person name="Silar P."/>
            <person name="Natvig D.O."/>
            <person name="Lalanne C."/>
            <person name="Gautier V."/>
            <person name="Ament-Velasquez S.L."/>
            <person name="Kruys A."/>
            <person name="Hutchinson M.I."/>
            <person name="Powell A.J."/>
            <person name="Barry K."/>
            <person name="Miller A.N."/>
            <person name="Grigoriev I.V."/>
            <person name="Debuchy R."/>
            <person name="Gladieux P."/>
            <person name="Hiltunen Thoren M."/>
            <person name="Johannesson H."/>
        </authorList>
    </citation>
    <scope>NUCLEOTIDE SEQUENCE</scope>
    <source>
        <strain evidence="2">CBS 990.96</strain>
    </source>
</reference>
<feature type="transmembrane region" description="Helical" evidence="1">
    <location>
        <begin position="76"/>
        <end position="101"/>
    </location>
</feature>
<keyword evidence="1" id="KW-0812">Transmembrane</keyword>
<dbReference type="AlphaFoldDB" id="A0AAN7BEI3"/>
<keyword evidence="1" id="KW-1133">Transmembrane helix</keyword>
<feature type="transmembrane region" description="Helical" evidence="1">
    <location>
        <begin position="474"/>
        <end position="496"/>
    </location>
</feature>
<gene>
    <name evidence="2" type="ORF">QBC38DRAFT_493272</name>
</gene>
<comment type="caution">
    <text evidence="2">The sequence shown here is derived from an EMBL/GenBank/DDBJ whole genome shotgun (WGS) entry which is preliminary data.</text>
</comment>
<dbReference type="EMBL" id="MU865626">
    <property type="protein sequence ID" value="KAK4220854.1"/>
    <property type="molecule type" value="Genomic_DNA"/>
</dbReference>
<reference evidence="2" key="2">
    <citation type="submission" date="2023-05" db="EMBL/GenBank/DDBJ databases">
        <authorList>
            <consortium name="Lawrence Berkeley National Laboratory"/>
            <person name="Steindorff A."/>
            <person name="Hensen N."/>
            <person name="Bonometti L."/>
            <person name="Westerberg I."/>
            <person name="Brannstrom I.O."/>
            <person name="Guillou S."/>
            <person name="Cros-Aarteil S."/>
            <person name="Calhoun S."/>
            <person name="Haridas S."/>
            <person name="Kuo A."/>
            <person name="Mondo S."/>
            <person name="Pangilinan J."/>
            <person name="Riley R."/>
            <person name="Labutti K."/>
            <person name="Andreopoulos B."/>
            <person name="Lipzen A."/>
            <person name="Chen C."/>
            <person name="Yanf M."/>
            <person name="Daum C."/>
            <person name="Ng V."/>
            <person name="Clum A."/>
            <person name="Ohm R."/>
            <person name="Martin F."/>
            <person name="Silar P."/>
            <person name="Natvig D."/>
            <person name="Lalanne C."/>
            <person name="Gautier V."/>
            <person name="Ament-Velasquez S.L."/>
            <person name="Kruys A."/>
            <person name="Hutchinson M.I."/>
            <person name="Powell A.J."/>
            <person name="Barry K."/>
            <person name="Miller A.N."/>
            <person name="Grigoriev I.V."/>
            <person name="Debuchy R."/>
            <person name="Gladieux P."/>
            <person name="Thoren M.H."/>
            <person name="Johannesson H."/>
        </authorList>
    </citation>
    <scope>NUCLEOTIDE SEQUENCE</scope>
    <source>
        <strain evidence="2">CBS 990.96</strain>
    </source>
</reference>
<feature type="transmembrane region" description="Helical" evidence="1">
    <location>
        <begin position="43"/>
        <end position="64"/>
    </location>
</feature>
<feature type="transmembrane region" description="Helical" evidence="1">
    <location>
        <begin position="128"/>
        <end position="148"/>
    </location>
</feature>
<evidence type="ECO:0000313" key="3">
    <source>
        <dbReference type="Proteomes" id="UP001301958"/>
    </source>
</evidence>